<sequence length="274" mass="29152">METSVSTRETIHSFIDGISYSGGAVAAFKESGMTGRAAPPSPPSSMGRCGRARVSTGGVGVDGARRERRRMAPRRPAVGKHGSSLAELHGAGVAGFDGASITGMKETATLFEPVIGRTHSLGGCPHGYVTVAAAGLLAQRVKRQRGFRRGKASSGPGLPVPCQPSSFLPRRRAAPSPSSCRQWLTPKKADDSNGNLGDDGSGWRRCRRRRQQLATSTMMVALRRGFKMHGAYVGGSVEVVAACAIVEKSRRRWGEGESVWSPWLASDFWLAKFG</sequence>
<evidence type="ECO:0000256" key="1">
    <source>
        <dbReference type="SAM" id="MobiDB-lite"/>
    </source>
</evidence>
<dbReference type="AlphaFoldDB" id="A2XS32"/>
<feature type="compositionally biased region" description="Low complexity" evidence="1">
    <location>
        <begin position="164"/>
        <end position="181"/>
    </location>
</feature>
<gene>
    <name evidence="2" type="ORF">OsI_15428</name>
</gene>
<dbReference type="Proteomes" id="UP000007015">
    <property type="component" value="Chromosome 4"/>
</dbReference>
<dbReference type="HOGENOM" id="CLU_1017028_0_0_1"/>
<feature type="region of interest" description="Disordered" evidence="1">
    <location>
        <begin position="33"/>
        <end position="84"/>
    </location>
</feature>
<evidence type="ECO:0000313" key="3">
    <source>
        <dbReference type="Proteomes" id="UP000007015"/>
    </source>
</evidence>
<dbReference type="Gramene" id="BGIOSGA015308-TA">
    <property type="protein sequence ID" value="BGIOSGA015308-PA"/>
    <property type="gene ID" value="BGIOSGA015308"/>
</dbReference>
<dbReference type="EMBL" id="CM000129">
    <property type="protein sequence ID" value="EAY93642.1"/>
    <property type="molecule type" value="Genomic_DNA"/>
</dbReference>
<evidence type="ECO:0000313" key="2">
    <source>
        <dbReference type="EMBL" id="EAY93642.1"/>
    </source>
</evidence>
<dbReference type="STRING" id="39946.A2XS32"/>
<feature type="region of interest" description="Disordered" evidence="1">
    <location>
        <begin position="145"/>
        <end position="204"/>
    </location>
</feature>
<keyword evidence="3" id="KW-1185">Reference proteome</keyword>
<organism evidence="2 3">
    <name type="scientific">Oryza sativa subsp. indica</name>
    <name type="common">Rice</name>
    <dbReference type="NCBI Taxonomy" id="39946"/>
    <lineage>
        <taxon>Eukaryota</taxon>
        <taxon>Viridiplantae</taxon>
        <taxon>Streptophyta</taxon>
        <taxon>Embryophyta</taxon>
        <taxon>Tracheophyta</taxon>
        <taxon>Spermatophyta</taxon>
        <taxon>Magnoliopsida</taxon>
        <taxon>Liliopsida</taxon>
        <taxon>Poales</taxon>
        <taxon>Poaceae</taxon>
        <taxon>BOP clade</taxon>
        <taxon>Oryzoideae</taxon>
        <taxon>Oryzeae</taxon>
        <taxon>Oryzinae</taxon>
        <taxon>Oryza</taxon>
        <taxon>Oryza sativa</taxon>
    </lineage>
</organism>
<reference evidence="2 3" key="1">
    <citation type="journal article" date="2005" name="PLoS Biol.">
        <title>The genomes of Oryza sativa: a history of duplications.</title>
        <authorList>
            <person name="Yu J."/>
            <person name="Wang J."/>
            <person name="Lin W."/>
            <person name="Li S."/>
            <person name="Li H."/>
            <person name="Zhou J."/>
            <person name="Ni P."/>
            <person name="Dong W."/>
            <person name="Hu S."/>
            <person name="Zeng C."/>
            <person name="Zhang J."/>
            <person name="Zhang Y."/>
            <person name="Li R."/>
            <person name="Xu Z."/>
            <person name="Li S."/>
            <person name="Li X."/>
            <person name="Zheng H."/>
            <person name="Cong L."/>
            <person name="Lin L."/>
            <person name="Yin J."/>
            <person name="Geng J."/>
            <person name="Li G."/>
            <person name="Shi J."/>
            <person name="Liu J."/>
            <person name="Lv H."/>
            <person name="Li J."/>
            <person name="Wang J."/>
            <person name="Deng Y."/>
            <person name="Ran L."/>
            <person name="Shi X."/>
            <person name="Wang X."/>
            <person name="Wu Q."/>
            <person name="Li C."/>
            <person name="Ren X."/>
            <person name="Wang J."/>
            <person name="Wang X."/>
            <person name="Li D."/>
            <person name="Liu D."/>
            <person name="Zhang X."/>
            <person name="Ji Z."/>
            <person name="Zhao W."/>
            <person name="Sun Y."/>
            <person name="Zhang Z."/>
            <person name="Bao J."/>
            <person name="Han Y."/>
            <person name="Dong L."/>
            <person name="Ji J."/>
            <person name="Chen P."/>
            <person name="Wu S."/>
            <person name="Liu J."/>
            <person name="Xiao Y."/>
            <person name="Bu D."/>
            <person name="Tan J."/>
            <person name="Yang L."/>
            <person name="Ye C."/>
            <person name="Zhang J."/>
            <person name="Xu J."/>
            <person name="Zhou Y."/>
            <person name="Yu Y."/>
            <person name="Zhang B."/>
            <person name="Zhuang S."/>
            <person name="Wei H."/>
            <person name="Liu B."/>
            <person name="Lei M."/>
            <person name="Yu H."/>
            <person name="Li Y."/>
            <person name="Xu H."/>
            <person name="Wei S."/>
            <person name="He X."/>
            <person name="Fang L."/>
            <person name="Zhang Z."/>
            <person name="Zhang Y."/>
            <person name="Huang X."/>
            <person name="Su Z."/>
            <person name="Tong W."/>
            <person name="Li J."/>
            <person name="Tong Z."/>
            <person name="Li S."/>
            <person name="Ye J."/>
            <person name="Wang L."/>
            <person name="Fang L."/>
            <person name="Lei T."/>
            <person name="Chen C."/>
            <person name="Chen H."/>
            <person name="Xu Z."/>
            <person name="Li H."/>
            <person name="Huang H."/>
            <person name="Zhang F."/>
            <person name="Xu H."/>
            <person name="Li N."/>
            <person name="Zhao C."/>
            <person name="Li S."/>
            <person name="Dong L."/>
            <person name="Huang Y."/>
            <person name="Li L."/>
            <person name="Xi Y."/>
            <person name="Qi Q."/>
            <person name="Li W."/>
            <person name="Zhang B."/>
            <person name="Hu W."/>
            <person name="Zhang Y."/>
            <person name="Tian X."/>
            <person name="Jiao Y."/>
            <person name="Liang X."/>
            <person name="Jin J."/>
            <person name="Gao L."/>
            <person name="Zheng W."/>
            <person name="Hao B."/>
            <person name="Liu S."/>
            <person name="Wang W."/>
            <person name="Yuan L."/>
            <person name="Cao M."/>
            <person name="McDermott J."/>
            <person name="Samudrala R."/>
            <person name="Wang J."/>
            <person name="Wong G.K."/>
            <person name="Yang H."/>
        </authorList>
    </citation>
    <scope>NUCLEOTIDE SEQUENCE [LARGE SCALE GENOMIC DNA]</scope>
    <source>
        <strain evidence="3">cv. 93-11</strain>
    </source>
</reference>
<proteinExistence type="predicted"/>
<protein>
    <submittedName>
        <fullName evidence="2">Uncharacterized protein</fullName>
    </submittedName>
</protein>
<accession>A2XS32</accession>
<name>A2XS32_ORYSI</name>